<reference evidence="3 4" key="1">
    <citation type="submission" date="2021-12" db="EMBL/GenBank/DDBJ databases">
        <title>High titer production of polyol ester of fatty acids by Rhodotorula paludigena BS15 towards product separation-free biomass refinery.</title>
        <authorList>
            <person name="Mano J."/>
            <person name="Ono H."/>
            <person name="Tanaka T."/>
            <person name="Naito K."/>
            <person name="Sushida H."/>
            <person name="Ike M."/>
            <person name="Tokuyasu K."/>
            <person name="Kitaoka M."/>
        </authorList>
    </citation>
    <scope>NUCLEOTIDE SEQUENCE [LARGE SCALE GENOMIC DNA]</scope>
    <source>
        <strain evidence="3 4">BS15</strain>
    </source>
</reference>
<dbReference type="Pfam" id="PF12110">
    <property type="entry name" value="Nup96"/>
    <property type="match status" value="1"/>
</dbReference>
<feature type="compositionally biased region" description="Low complexity" evidence="1">
    <location>
        <begin position="221"/>
        <end position="231"/>
    </location>
</feature>
<feature type="compositionally biased region" description="Low complexity" evidence="1">
    <location>
        <begin position="15"/>
        <end position="27"/>
    </location>
</feature>
<dbReference type="EMBL" id="BQKY01000017">
    <property type="protein sequence ID" value="GJN94429.1"/>
    <property type="molecule type" value="Genomic_DNA"/>
</dbReference>
<dbReference type="InterPro" id="IPR021967">
    <property type="entry name" value="Nup98_C"/>
</dbReference>
<evidence type="ECO:0000313" key="4">
    <source>
        <dbReference type="Proteomes" id="UP001342314"/>
    </source>
</evidence>
<dbReference type="Proteomes" id="UP001342314">
    <property type="component" value="Unassembled WGS sequence"/>
</dbReference>
<feature type="domain" description="Nuclear pore complex protein NUP96 C-terminal" evidence="2">
    <location>
        <begin position="455"/>
        <end position="805"/>
    </location>
</feature>
<proteinExistence type="predicted"/>
<dbReference type="Gene3D" id="1.25.40.690">
    <property type="match status" value="1"/>
</dbReference>
<protein>
    <recommendedName>
        <fullName evidence="2">Nuclear pore complex protein NUP96 C-terminal domain-containing protein</fullName>
    </recommendedName>
</protein>
<dbReference type="AlphaFoldDB" id="A0AAV5GYZ6"/>
<feature type="compositionally biased region" description="Basic and acidic residues" evidence="1">
    <location>
        <begin position="194"/>
        <end position="212"/>
    </location>
</feature>
<gene>
    <name evidence="3" type="ORF">Rhopal_007509-T1</name>
</gene>
<evidence type="ECO:0000259" key="2">
    <source>
        <dbReference type="Pfam" id="PF12110"/>
    </source>
</evidence>
<sequence>MARFGLVDSDDESARSASSSRSPAHSPGPDDASFTSHTSDEFDDNDDDDEDAPPRESLQDDSMDADSQLSADDDDDDDRDASFDDDGQDDDERTTRSESVLSRRSRSYSTQAGDADLSLNSGSPSPRAPSRRLLRPLASSSTPQPRPPRQPAWSAAQQGKRTAGLEAKRVAVMQASFFGQGAALDQMDDEDERDRDAERAQEQREAKRRAVEKGLASRTDAAQPAPAAAAPAPAPLPAIDPAPFRPHRTYERVPLASSVTTGREGNLVDAGLSLGRSFRVGWGPNGELVSLRGVYGSKKGKEASDSLQVERLQLLSSNDSASAIRLLKLQLAHTEIFPPSDDASAPAPLAVPSSALRFSHFVDLFSSPSSSSDTSTSTSASESQLFKLASVLFDEVPNLALPSDEALTPQQAEYITSLRRRAQLSAWLEASVRTDVEAALRSLPPTSSTSSGAARIFALLTGHQIPRACTAALESSNMRLATLLSQAGSASAFPPDEAFQADLFLQLSKWREYGVDGASFVDPAYRRVLELLSGNLGVSAGRAAKPGEEADRVDEMHVLQDLGWKQALAMGLWYAGDAPSPQQRDAGVADAVKRYEAAFAADARVAPPTPAYLLPGSPPAAETEGQKTWSALPSERTAPPRDPAFHLLKLFTSPTHALELALAPRNFGPSPLDYRLPWHLYLMLSRVLRRRDWEDRVELDRGAREGGDERMRAGEGEGEREGNSVRADQVTVAYAMQLEQLGLWEWAAFVLLHVELESCRVKAIQELLSRHVDALESEEQADLDKIDFLVETLKIPRVWLDSALADRALSDPLSRFRAYELLLSAQRPAEAHFIATTELVPEAIIRNDGQLAKRLLSPFLLDRSLAVGPATASSLHGTVEGWETGGKVYLLYLATLSGASAALSPDHPAAAPALADDLVRLVAQTVAAVQAFAKRTGEEPRTRKNRMLRLACEEMLAKLVVLAKASAGTGSGVKALERVQPSTLAESDRATWIQGANRSFWEQSVGKALAA</sequence>
<feature type="region of interest" description="Disordered" evidence="1">
    <location>
        <begin position="1"/>
        <end position="245"/>
    </location>
</feature>
<keyword evidence="4" id="KW-1185">Reference proteome</keyword>
<feature type="compositionally biased region" description="Acidic residues" evidence="1">
    <location>
        <begin position="41"/>
        <end position="51"/>
    </location>
</feature>
<feature type="compositionally biased region" description="Acidic residues" evidence="1">
    <location>
        <begin position="71"/>
        <end position="92"/>
    </location>
</feature>
<accession>A0AAV5GYZ6</accession>
<feature type="compositionally biased region" description="Pro residues" evidence="1">
    <location>
        <begin position="232"/>
        <end position="244"/>
    </location>
</feature>
<name>A0AAV5GYZ6_9BASI</name>
<evidence type="ECO:0000313" key="3">
    <source>
        <dbReference type="EMBL" id="GJN94429.1"/>
    </source>
</evidence>
<organism evidence="3 4">
    <name type="scientific">Rhodotorula paludigena</name>
    <dbReference type="NCBI Taxonomy" id="86838"/>
    <lineage>
        <taxon>Eukaryota</taxon>
        <taxon>Fungi</taxon>
        <taxon>Dikarya</taxon>
        <taxon>Basidiomycota</taxon>
        <taxon>Pucciniomycotina</taxon>
        <taxon>Microbotryomycetes</taxon>
        <taxon>Sporidiobolales</taxon>
        <taxon>Sporidiobolaceae</taxon>
        <taxon>Rhodotorula</taxon>
    </lineage>
</organism>
<feature type="compositionally biased region" description="Low complexity" evidence="1">
    <location>
        <begin position="97"/>
        <end position="110"/>
    </location>
</feature>
<evidence type="ECO:0000256" key="1">
    <source>
        <dbReference type="SAM" id="MobiDB-lite"/>
    </source>
</evidence>
<feature type="region of interest" description="Disordered" evidence="1">
    <location>
        <begin position="610"/>
        <end position="638"/>
    </location>
</feature>
<comment type="caution">
    <text evidence="3">The sequence shown here is derived from an EMBL/GenBank/DDBJ whole genome shotgun (WGS) entry which is preliminary data.</text>
</comment>